<keyword evidence="2" id="KW-0732">Signal</keyword>
<evidence type="ECO:0000313" key="3">
    <source>
        <dbReference type="EMBL" id="KAL2868883.1"/>
    </source>
</evidence>
<feature type="signal peptide" evidence="2">
    <location>
        <begin position="1"/>
        <end position="19"/>
    </location>
</feature>
<dbReference type="RefSeq" id="XP_070887862.1">
    <property type="nucleotide sequence ID" value="XM_071032657.1"/>
</dbReference>
<reference evidence="3 4" key="1">
    <citation type="submission" date="2024-07" db="EMBL/GenBank/DDBJ databases">
        <title>Section-level genome sequencing and comparative genomics of Aspergillus sections Usti and Cavernicolus.</title>
        <authorList>
            <consortium name="Lawrence Berkeley National Laboratory"/>
            <person name="Nybo J.L."/>
            <person name="Vesth T.C."/>
            <person name="Theobald S."/>
            <person name="Frisvad J.C."/>
            <person name="Larsen T.O."/>
            <person name="Kjaerboelling I."/>
            <person name="Rothschild-Mancinelli K."/>
            <person name="Lyhne E.K."/>
            <person name="Kogle M.E."/>
            <person name="Barry K."/>
            <person name="Clum A."/>
            <person name="Na H."/>
            <person name="Ledsgaard L."/>
            <person name="Lin J."/>
            <person name="Lipzen A."/>
            <person name="Kuo A."/>
            <person name="Riley R."/>
            <person name="Mondo S."/>
            <person name="Labutti K."/>
            <person name="Haridas S."/>
            <person name="Pangalinan J."/>
            <person name="Salamov A.A."/>
            <person name="Simmons B.A."/>
            <person name="Magnuson J.K."/>
            <person name="Chen J."/>
            <person name="Drula E."/>
            <person name="Henrissat B."/>
            <person name="Wiebenga A."/>
            <person name="Lubbers R.J."/>
            <person name="Gomes A.C."/>
            <person name="Macurrencykelacurrency M.R."/>
            <person name="Stajich J."/>
            <person name="Grigoriev I.V."/>
            <person name="Mortensen U.H."/>
            <person name="De Vries R.P."/>
            <person name="Baker S.E."/>
            <person name="Andersen M.R."/>
        </authorList>
    </citation>
    <scope>NUCLEOTIDE SEQUENCE [LARGE SCALE GENOMIC DNA]</scope>
    <source>
        <strain evidence="3 4">CBS 449.75</strain>
    </source>
</reference>
<feature type="chain" id="PRO_5046579437" evidence="2">
    <location>
        <begin position="20"/>
        <end position="171"/>
    </location>
</feature>
<dbReference type="GeneID" id="98147729"/>
<sequence>MHIFSTLISVALLAAVGGAAPNPLALHSNVARADDSLLTARQCRGTCFTNADCCPGDFCTVNWCTRGVKAEDGTIVPAAPEDNTPIEQRSAEDSTEDSTEDSAKLILIAEDDDSYFYANATSVFDTTDHVKSVGTIKECPKKCGLGKHCCAHYFCQATEGKEGRCLGGDSQ</sequence>
<keyword evidence="4" id="KW-1185">Reference proteome</keyword>
<dbReference type="Proteomes" id="UP001610432">
    <property type="component" value="Unassembled WGS sequence"/>
</dbReference>
<organism evidence="3 4">
    <name type="scientific">Aspergillus lucknowensis</name>
    <dbReference type="NCBI Taxonomy" id="176173"/>
    <lineage>
        <taxon>Eukaryota</taxon>
        <taxon>Fungi</taxon>
        <taxon>Dikarya</taxon>
        <taxon>Ascomycota</taxon>
        <taxon>Pezizomycotina</taxon>
        <taxon>Eurotiomycetes</taxon>
        <taxon>Eurotiomycetidae</taxon>
        <taxon>Eurotiales</taxon>
        <taxon>Aspergillaceae</taxon>
        <taxon>Aspergillus</taxon>
        <taxon>Aspergillus subgen. Nidulantes</taxon>
    </lineage>
</organism>
<proteinExistence type="predicted"/>
<gene>
    <name evidence="3" type="ORF">BJX67DRAFT_379819</name>
</gene>
<comment type="caution">
    <text evidence="3">The sequence shown here is derived from an EMBL/GenBank/DDBJ whole genome shotgun (WGS) entry which is preliminary data.</text>
</comment>
<accession>A0ABR4LWG6</accession>
<dbReference type="EMBL" id="JBFXLQ010000012">
    <property type="protein sequence ID" value="KAL2868883.1"/>
    <property type="molecule type" value="Genomic_DNA"/>
</dbReference>
<evidence type="ECO:0000256" key="2">
    <source>
        <dbReference type="SAM" id="SignalP"/>
    </source>
</evidence>
<evidence type="ECO:0000313" key="4">
    <source>
        <dbReference type="Proteomes" id="UP001610432"/>
    </source>
</evidence>
<name>A0ABR4LWG6_9EURO</name>
<evidence type="ECO:0000256" key="1">
    <source>
        <dbReference type="SAM" id="MobiDB-lite"/>
    </source>
</evidence>
<feature type="region of interest" description="Disordered" evidence="1">
    <location>
        <begin position="75"/>
        <end position="101"/>
    </location>
</feature>
<protein>
    <submittedName>
        <fullName evidence="3">Uncharacterized protein</fullName>
    </submittedName>
</protein>